<protein>
    <recommendedName>
        <fullName evidence="2">UPF0178 protein GCM10011391_27360</fullName>
    </recommendedName>
</protein>
<sequence length="166" mass="19099">MVETKAKNDLKTKDDRCFLYVDADACPVKDEISKVAHAYNIDVIYVASYNHLSSNNKGHWIMVDPDREAADLYIVNHVKAGDIVVTWDMGLAGLLTNRRVYVITPNGKVIEEEQMPEILHFRYLAKMERMAHKHTKGPKPFTDVDRHYFVEGLTALIRRKQAQLNE</sequence>
<dbReference type="HAMAP" id="MF_00489">
    <property type="entry name" value="UPF0178"/>
    <property type="match status" value="1"/>
</dbReference>
<name>A0A8J2YJW9_9BACL</name>
<dbReference type="RefSeq" id="WP_188695136.1">
    <property type="nucleotide sequence ID" value="NZ_BMIR01000013.1"/>
</dbReference>
<evidence type="ECO:0000313" key="3">
    <source>
        <dbReference type="EMBL" id="GGE47067.1"/>
    </source>
</evidence>
<comment type="caution">
    <text evidence="3">The sequence shown here is derived from an EMBL/GenBank/DDBJ whole genome shotgun (WGS) entry which is preliminary data.</text>
</comment>
<evidence type="ECO:0000256" key="1">
    <source>
        <dbReference type="ARBA" id="ARBA00008522"/>
    </source>
</evidence>
<accession>A0A8J2YJW9</accession>
<keyword evidence="4" id="KW-1185">Reference proteome</keyword>
<dbReference type="AlphaFoldDB" id="A0A8J2YJW9"/>
<dbReference type="Proteomes" id="UP000628775">
    <property type="component" value="Unassembled WGS sequence"/>
</dbReference>
<dbReference type="PANTHER" id="PTHR35146">
    <property type="entry name" value="UPF0178 PROTEIN YAII"/>
    <property type="match status" value="1"/>
</dbReference>
<gene>
    <name evidence="3" type="primary">yqxD</name>
    <name evidence="3" type="ORF">GCM10011391_27360</name>
</gene>
<reference evidence="3" key="1">
    <citation type="journal article" date="2014" name="Int. J. Syst. Evol. Microbiol.">
        <title>Complete genome sequence of Corynebacterium casei LMG S-19264T (=DSM 44701T), isolated from a smear-ripened cheese.</title>
        <authorList>
            <consortium name="US DOE Joint Genome Institute (JGI-PGF)"/>
            <person name="Walter F."/>
            <person name="Albersmeier A."/>
            <person name="Kalinowski J."/>
            <person name="Ruckert C."/>
        </authorList>
    </citation>
    <scope>NUCLEOTIDE SEQUENCE</scope>
    <source>
        <strain evidence="3">CGMCC 1.15371</strain>
    </source>
</reference>
<dbReference type="Pfam" id="PF02639">
    <property type="entry name" value="DUF188"/>
    <property type="match status" value="1"/>
</dbReference>
<comment type="similarity">
    <text evidence="1 2">Belongs to the UPF0178 family.</text>
</comment>
<organism evidence="3 4">
    <name type="scientific">Pullulanibacillus camelliae</name>
    <dbReference type="NCBI Taxonomy" id="1707096"/>
    <lineage>
        <taxon>Bacteria</taxon>
        <taxon>Bacillati</taxon>
        <taxon>Bacillota</taxon>
        <taxon>Bacilli</taxon>
        <taxon>Bacillales</taxon>
        <taxon>Sporolactobacillaceae</taxon>
        <taxon>Pullulanibacillus</taxon>
    </lineage>
</organism>
<dbReference type="InterPro" id="IPR003791">
    <property type="entry name" value="UPF0178"/>
</dbReference>
<proteinExistence type="inferred from homology"/>
<reference evidence="3" key="2">
    <citation type="submission" date="2020-09" db="EMBL/GenBank/DDBJ databases">
        <authorList>
            <person name="Sun Q."/>
            <person name="Zhou Y."/>
        </authorList>
    </citation>
    <scope>NUCLEOTIDE SEQUENCE</scope>
    <source>
        <strain evidence="3">CGMCC 1.15371</strain>
    </source>
</reference>
<dbReference type="EMBL" id="BMIR01000013">
    <property type="protein sequence ID" value="GGE47067.1"/>
    <property type="molecule type" value="Genomic_DNA"/>
</dbReference>
<evidence type="ECO:0000256" key="2">
    <source>
        <dbReference type="HAMAP-Rule" id="MF_00489"/>
    </source>
</evidence>
<evidence type="ECO:0000313" key="4">
    <source>
        <dbReference type="Proteomes" id="UP000628775"/>
    </source>
</evidence>
<dbReference type="PANTHER" id="PTHR35146:SF1">
    <property type="entry name" value="UPF0178 PROTEIN YAII"/>
    <property type="match status" value="1"/>
</dbReference>